<reference evidence="2" key="2">
    <citation type="submission" date="2020-05" db="UniProtKB">
        <authorList>
            <consortium name="EnsemblMetazoa"/>
        </authorList>
    </citation>
    <scope>IDENTIFICATION</scope>
    <source>
        <strain evidence="2">IAEA</strain>
    </source>
</reference>
<sequence length="73" mass="8589">MYELLKTKEIKFLESEVRQVLNYVFNVNGVRDRLQLALRVFTSRSLSAALATLPIIAIIWIDSQELNRKLLYY</sequence>
<name>A0A1B0C3Z5_9MUSC</name>
<feature type="transmembrane region" description="Helical" evidence="1">
    <location>
        <begin position="41"/>
        <end position="61"/>
    </location>
</feature>
<dbReference type="AlphaFoldDB" id="A0A1B0C3Z5"/>
<accession>A0A1B0C3Z5</accession>
<keyword evidence="1" id="KW-1133">Transmembrane helix</keyword>
<dbReference type="EMBL" id="JXJN01025197">
    <property type="status" value="NOT_ANNOTATED_CDS"/>
    <property type="molecule type" value="Genomic_DNA"/>
</dbReference>
<proteinExistence type="predicted"/>
<reference evidence="3" key="1">
    <citation type="submission" date="2015-01" db="EMBL/GenBank/DDBJ databases">
        <authorList>
            <person name="Aksoy S."/>
            <person name="Warren W."/>
            <person name="Wilson R.K."/>
        </authorList>
    </citation>
    <scope>NUCLEOTIDE SEQUENCE [LARGE SCALE GENOMIC DNA]</scope>
    <source>
        <strain evidence="3">IAEA</strain>
    </source>
</reference>
<evidence type="ECO:0000313" key="2">
    <source>
        <dbReference type="EnsemblMetazoa" id="GPPI048483-PA"/>
    </source>
</evidence>
<dbReference type="Proteomes" id="UP000092460">
    <property type="component" value="Unassembled WGS sequence"/>
</dbReference>
<keyword evidence="1" id="KW-0812">Transmembrane</keyword>
<evidence type="ECO:0000256" key="1">
    <source>
        <dbReference type="SAM" id="Phobius"/>
    </source>
</evidence>
<organism evidence="2 3">
    <name type="scientific">Glossina palpalis gambiensis</name>
    <dbReference type="NCBI Taxonomy" id="67801"/>
    <lineage>
        <taxon>Eukaryota</taxon>
        <taxon>Metazoa</taxon>
        <taxon>Ecdysozoa</taxon>
        <taxon>Arthropoda</taxon>
        <taxon>Hexapoda</taxon>
        <taxon>Insecta</taxon>
        <taxon>Pterygota</taxon>
        <taxon>Neoptera</taxon>
        <taxon>Endopterygota</taxon>
        <taxon>Diptera</taxon>
        <taxon>Brachycera</taxon>
        <taxon>Muscomorpha</taxon>
        <taxon>Hippoboscoidea</taxon>
        <taxon>Glossinidae</taxon>
        <taxon>Glossina</taxon>
    </lineage>
</organism>
<protein>
    <submittedName>
        <fullName evidence="2">Uncharacterized protein</fullName>
    </submittedName>
</protein>
<keyword evidence="3" id="KW-1185">Reference proteome</keyword>
<keyword evidence="1" id="KW-0472">Membrane</keyword>
<dbReference type="EnsemblMetazoa" id="GPPI048483-RA">
    <property type="protein sequence ID" value="GPPI048483-PA"/>
    <property type="gene ID" value="GPPI048483"/>
</dbReference>
<evidence type="ECO:0000313" key="3">
    <source>
        <dbReference type="Proteomes" id="UP000092460"/>
    </source>
</evidence>
<dbReference type="VEuPathDB" id="VectorBase:GPPI048483"/>